<reference evidence="2" key="1">
    <citation type="submission" date="2016-10" db="EMBL/GenBank/DDBJ databases">
        <authorList>
            <person name="Varghese N."/>
            <person name="Submissions S."/>
        </authorList>
    </citation>
    <scope>NUCLEOTIDE SEQUENCE [LARGE SCALE GENOMIC DNA]</scope>
    <source>
        <strain evidence="2">CGMCC 4.2126</strain>
    </source>
</reference>
<dbReference type="Proteomes" id="UP000199111">
    <property type="component" value="Unassembled WGS sequence"/>
</dbReference>
<dbReference type="GeneID" id="96304391"/>
<evidence type="ECO:0000313" key="2">
    <source>
        <dbReference type="Proteomes" id="UP000199111"/>
    </source>
</evidence>
<dbReference type="AlphaFoldDB" id="A0A1I3FFU1"/>
<name>A0A1I3FFU1_9ACTN</name>
<dbReference type="RefSeq" id="WP_281249799.1">
    <property type="nucleotide sequence ID" value="NZ_FOQY01000001.1"/>
</dbReference>
<sequence>MRNAIRAVIGLTVAVLAVLGSMGAGDDHRPAQTGVSSESSR</sequence>
<dbReference type="EMBL" id="FOQY01000001">
    <property type="protein sequence ID" value="SFI10079.1"/>
    <property type="molecule type" value="Genomic_DNA"/>
</dbReference>
<keyword evidence="2" id="KW-1185">Reference proteome</keyword>
<protein>
    <submittedName>
        <fullName evidence="1">Uncharacterized protein</fullName>
    </submittedName>
</protein>
<accession>A0A1I3FFU1</accession>
<evidence type="ECO:0000313" key="1">
    <source>
        <dbReference type="EMBL" id="SFI10079.1"/>
    </source>
</evidence>
<proteinExistence type="predicted"/>
<organism evidence="1 2">
    <name type="scientific">Streptosporangium canum</name>
    <dbReference type="NCBI Taxonomy" id="324952"/>
    <lineage>
        <taxon>Bacteria</taxon>
        <taxon>Bacillati</taxon>
        <taxon>Actinomycetota</taxon>
        <taxon>Actinomycetes</taxon>
        <taxon>Streptosporangiales</taxon>
        <taxon>Streptosporangiaceae</taxon>
        <taxon>Streptosporangium</taxon>
    </lineage>
</organism>
<gene>
    <name evidence="1" type="ORF">SAMN05216275_101146</name>
</gene>